<keyword evidence="4 5" id="KW-0408">Iron</keyword>
<protein>
    <recommendedName>
        <fullName evidence="5">Dioxygenase</fullName>
        <ecNumber evidence="5">1.13.11.-</ecNumber>
    </recommendedName>
</protein>
<dbReference type="PANTHER" id="PTHR10543:SF89">
    <property type="entry name" value="CAROTENOID 9,10(9',10')-CLEAVAGE DIOXYGENASE 1"/>
    <property type="match status" value="1"/>
</dbReference>
<evidence type="ECO:0000256" key="1">
    <source>
        <dbReference type="ARBA" id="ARBA00006787"/>
    </source>
</evidence>
<evidence type="ECO:0000313" key="6">
    <source>
        <dbReference type="EMBL" id="MFB9903598.1"/>
    </source>
</evidence>
<organism evidence="6 7">
    <name type="scientific">Allokutzneria oryzae</name>
    <dbReference type="NCBI Taxonomy" id="1378989"/>
    <lineage>
        <taxon>Bacteria</taxon>
        <taxon>Bacillati</taxon>
        <taxon>Actinomycetota</taxon>
        <taxon>Actinomycetes</taxon>
        <taxon>Pseudonocardiales</taxon>
        <taxon>Pseudonocardiaceae</taxon>
        <taxon>Allokutzneria</taxon>
    </lineage>
</organism>
<dbReference type="Pfam" id="PF03055">
    <property type="entry name" value="RPE65"/>
    <property type="match status" value="1"/>
</dbReference>
<accession>A0ABV5ZTS9</accession>
<reference evidence="6 7" key="1">
    <citation type="submission" date="2024-09" db="EMBL/GenBank/DDBJ databases">
        <authorList>
            <person name="Sun Q."/>
            <person name="Mori K."/>
        </authorList>
    </citation>
    <scope>NUCLEOTIDE SEQUENCE [LARGE SCALE GENOMIC DNA]</scope>
    <source>
        <strain evidence="6 7">TBRC 7907</strain>
    </source>
</reference>
<dbReference type="Proteomes" id="UP001589693">
    <property type="component" value="Unassembled WGS sequence"/>
</dbReference>
<dbReference type="InterPro" id="IPR004294">
    <property type="entry name" value="Carotenoid_Oase"/>
</dbReference>
<dbReference type="EC" id="1.13.11.-" evidence="5"/>
<comment type="caution">
    <text evidence="6">The sequence shown here is derived from an EMBL/GenBank/DDBJ whole genome shotgun (WGS) entry which is preliminary data.</text>
</comment>
<keyword evidence="5" id="KW-0223">Dioxygenase</keyword>
<comment type="cofactor">
    <cofactor evidence="5">
        <name>Fe(2+)</name>
        <dbReference type="ChEBI" id="CHEBI:29033"/>
    </cofactor>
    <text evidence="5">Binds 1 Fe(2+) ion per subunit.</text>
</comment>
<keyword evidence="7" id="KW-1185">Reference proteome</keyword>
<keyword evidence="3 5" id="KW-0560">Oxidoreductase</keyword>
<evidence type="ECO:0000256" key="4">
    <source>
        <dbReference type="ARBA" id="ARBA00023004"/>
    </source>
</evidence>
<evidence type="ECO:0000313" key="7">
    <source>
        <dbReference type="Proteomes" id="UP001589693"/>
    </source>
</evidence>
<evidence type="ECO:0000256" key="3">
    <source>
        <dbReference type="ARBA" id="ARBA00023002"/>
    </source>
</evidence>
<dbReference type="EMBL" id="JBHLZU010000005">
    <property type="protein sequence ID" value="MFB9903598.1"/>
    <property type="molecule type" value="Genomic_DNA"/>
</dbReference>
<dbReference type="PANTHER" id="PTHR10543">
    <property type="entry name" value="BETA-CAROTENE DIOXYGENASE"/>
    <property type="match status" value="1"/>
</dbReference>
<name>A0ABV5ZTS9_9PSEU</name>
<proteinExistence type="inferred from homology"/>
<sequence length="450" mass="49414">MTLAPVENPYLAGNHAPVDVETTSYDLAVTGALPPELDGRYLRIGPNAIGTQDAVRYHPFAGAGMVHGIRLRDGVAQWYRNRWVRTPRTAQALGEEQVLGATTALHDTANTHVIRHDGKLMAVSEAGALPVVLDEQLATVSYNDFEGKLPRGYAAHSKRDPVTGELFAVTYSSAETGGQLVVVGADGAVSSVERIELDDRPMIHDTALTANHVVIYDLPVTFSMDIAMRGSFPYGWEDGRRARIGLMPRRGTNADIRWFEIDPCYVYHTANAYEDGDRVVLEAFRHERVFDTMKWRPLETAPVLWRWTFDLGTGRVHSGQIDDVAGEFPRIDERLIGGRHRYSYGVALHADDIGNLGGHGIVKYDRDSGSSQVHDFGSGRYAGEAVFVPRGLDSAEDDGWLLTLVHDGERDRTDLVVLDAGTLSAEPVAVVHLPVRVPAGFHGDWFPTLG</sequence>
<dbReference type="RefSeq" id="WP_377850739.1">
    <property type="nucleotide sequence ID" value="NZ_JBHLZU010000005.1"/>
</dbReference>
<comment type="similarity">
    <text evidence="1 5">Belongs to the carotenoid oxygenase family.</text>
</comment>
<evidence type="ECO:0000256" key="2">
    <source>
        <dbReference type="ARBA" id="ARBA00022723"/>
    </source>
</evidence>
<keyword evidence="2 5" id="KW-0479">Metal-binding</keyword>
<gene>
    <name evidence="6" type="ORF">ACFFQA_06590</name>
</gene>
<evidence type="ECO:0000256" key="5">
    <source>
        <dbReference type="RuleBase" id="RU364048"/>
    </source>
</evidence>